<dbReference type="PANTHER" id="PTHR24419">
    <property type="entry name" value="INTERLEUKIN-1 RECEPTOR-ASSOCIATED KINASE"/>
    <property type="match status" value="1"/>
</dbReference>
<dbReference type="GO" id="GO:0005634">
    <property type="term" value="C:nucleus"/>
    <property type="evidence" value="ECO:0007669"/>
    <property type="project" value="UniProtKB-SubCell"/>
</dbReference>
<evidence type="ECO:0000256" key="8">
    <source>
        <dbReference type="ARBA" id="ARBA00022527"/>
    </source>
</evidence>
<evidence type="ECO:0000256" key="2">
    <source>
        <dbReference type="ARBA" id="ARBA00004123"/>
    </source>
</evidence>
<dbReference type="InterPro" id="IPR024604">
    <property type="entry name" value="GSG2_C"/>
</dbReference>
<dbReference type="PANTHER" id="PTHR24419:SF18">
    <property type="entry name" value="SERINE_THREONINE-PROTEIN KINASE HASPIN"/>
    <property type="match status" value="1"/>
</dbReference>
<keyword evidence="7" id="KW-0963">Cytoplasm</keyword>
<dbReference type="AlphaFoldDB" id="A0A834CJA2"/>
<comment type="catalytic activity">
    <reaction evidence="17">
        <text>L-seryl-[protein] + ATP = O-phospho-L-seryl-[protein] + ADP + H(+)</text>
        <dbReference type="Rhea" id="RHEA:17989"/>
        <dbReference type="Rhea" id="RHEA-COMP:9863"/>
        <dbReference type="Rhea" id="RHEA-COMP:11604"/>
        <dbReference type="ChEBI" id="CHEBI:15378"/>
        <dbReference type="ChEBI" id="CHEBI:29999"/>
        <dbReference type="ChEBI" id="CHEBI:30616"/>
        <dbReference type="ChEBI" id="CHEBI:83421"/>
        <dbReference type="ChEBI" id="CHEBI:456216"/>
        <dbReference type="EC" id="2.7.11.1"/>
    </reaction>
</comment>
<evidence type="ECO:0000256" key="10">
    <source>
        <dbReference type="ARBA" id="ARBA00022679"/>
    </source>
</evidence>
<dbReference type="PROSITE" id="PS00107">
    <property type="entry name" value="PROTEIN_KINASE_ATP"/>
    <property type="match status" value="1"/>
</dbReference>
<dbReference type="Gene3D" id="3.30.200.20">
    <property type="entry name" value="Phosphorylase Kinase, domain 1"/>
    <property type="match status" value="1"/>
</dbReference>
<dbReference type="GO" id="GO:0072354">
    <property type="term" value="F:histone H3T3 kinase activity"/>
    <property type="evidence" value="ECO:0007669"/>
    <property type="project" value="TreeGrafter"/>
</dbReference>
<keyword evidence="10" id="KW-0808">Transferase</keyword>
<evidence type="ECO:0000256" key="21">
    <source>
        <dbReference type="PROSITE-ProRule" id="PRU10141"/>
    </source>
</evidence>
<feature type="region of interest" description="Disordered" evidence="22">
    <location>
        <begin position="167"/>
        <end position="195"/>
    </location>
</feature>
<sequence>MKPVKKSLFLRTYGKQMRKVSAWISPEDRKRAFESTDSDDSVFESAKPRRTRGKRSWTCSQNIRPAKKKAMQQMKEKSYDQDSLINENFILSHPNQENSKTRGRKASVCSRNSSTSHPVERKASLRSAETSSKEETFSCTLNKNKMVLGKSRLVSAPVLTKQKRHKITFTGDSEEENAAPKFKKKSVKSSTDSNVDLPSAGRFVTRRRCARLTRLAKPTASAHSSSDDFTSDRVFRATRRRKAPLAFGLCSSESSVNDVGMSNCATNPLQEISLNVSVERTLGPRLRKPIFCSTPSAGFSRKQGPLEAFPACDQDSSPPSVSVSYIGASHEDLFSSHQPVLPAQPESACGLNSEDRSQRDLYHIEEQSVELFVEPKESSEAKSVGGASSVVNLISVEGDGSSSFVSAAGGLEWLVEALKEECLSRRWTVQLDRLGLVLVSQLGDTTYSSCLERSGSVSSLQAASQLVENGKTLHWTSSASDLHQAPSVDQNKSSNRLIAGATKEQLESGVDSTHISDFIHDVIVSPHVPAGTCVTPFRSEEEKAAQEESLEKLQLKDMQPEDAASAMVPSLDTDVELTRECTVALFCVETTKNAPAETPDPEKSVSPLKKRCRSNRAVVQVKRIGLSELKETLQIKDGTRESLDKSDGNRDAKTALPSDGDKKISSVRRRKASSGERGAPKHRKKPAGDKKMKSSAVDTSNTTRKACVSGMSVSRWKNKGGNFRSRAEQTGSSKIVDCSISELISARWKQPQELLTNPENVFTPLKTNPLLANLTPSTHTWSRIKAGLSIHRKAMVQLTPKSLHMSETPRRTALANVSQDLFATPLRTPLPKHLRSQLLSQYSLVVSEGEELSDAEKVYAECGQQRPLPWEECILPHRSKGCVKIGEGTFGEVFSTTNAAGETVALKIIPIEGSEKVNGEDQKTFGEILHEIIISKELSSLKEKQHNQTHGFIGLNDLHCVQGSYPSDFLKAWDAYDRRKVSENDRPDFFTKQQLFIILEFEFGGVDLENSNGTLASLGVAKSILHQVTAALAVAEQELHFEHRDLHWGNVLVKSTRQRKGSFLLNGATHHMETRGVLVRIIDYSLSRLEIDELTVSCDISNDEELFMGQGDYQFEIYRLMRQENGNEWSSYHPHSNVLWLHYLCSKLLSMKYRSSGSRDAKDTREALSRFHDNILQYSSATEALRNCAMFQ</sequence>
<keyword evidence="9" id="KW-0597">Phosphoprotein</keyword>
<evidence type="ECO:0000256" key="9">
    <source>
        <dbReference type="ARBA" id="ARBA00022553"/>
    </source>
</evidence>
<keyword evidence="12 24" id="KW-0418">Kinase</keyword>
<evidence type="ECO:0000256" key="4">
    <source>
        <dbReference type="ARBA" id="ARBA00004286"/>
    </source>
</evidence>
<evidence type="ECO:0000313" key="25">
    <source>
        <dbReference type="Proteomes" id="UP000646548"/>
    </source>
</evidence>
<keyword evidence="14" id="KW-0206">Cytoskeleton</keyword>
<comment type="catalytic activity">
    <reaction evidence="16">
        <text>L-threonyl-[protein] + ATP = O-phospho-L-threonyl-[protein] + ADP + H(+)</text>
        <dbReference type="Rhea" id="RHEA:46608"/>
        <dbReference type="Rhea" id="RHEA-COMP:11060"/>
        <dbReference type="Rhea" id="RHEA-COMP:11605"/>
        <dbReference type="ChEBI" id="CHEBI:15378"/>
        <dbReference type="ChEBI" id="CHEBI:30013"/>
        <dbReference type="ChEBI" id="CHEBI:30616"/>
        <dbReference type="ChEBI" id="CHEBI:61977"/>
        <dbReference type="ChEBI" id="CHEBI:456216"/>
        <dbReference type="EC" id="2.7.11.1"/>
    </reaction>
</comment>
<feature type="binding site" evidence="21">
    <location>
        <position position="907"/>
    </location>
    <ligand>
        <name>ATP</name>
        <dbReference type="ChEBI" id="CHEBI:30616"/>
    </ligand>
</feature>
<evidence type="ECO:0000256" key="18">
    <source>
        <dbReference type="ARBA" id="ARBA00053811"/>
    </source>
</evidence>
<evidence type="ECO:0000256" key="12">
    <source>
        <dbReference type="ARBA" id="ARBA00022777"/>
    </source>
</evidence>
<comment type="subcellular location">
    <subcellularLocation>
        <location evidence="4">Chromosome</location>
    </subcellularLocation>
    <subcellularLocation>
        <location evidence="3">Cytoplasm</location>
        <location evidence="3">Cytoskeleton</location>
        <location evidence="3">Spindle</location>
    </subcellularLocation>
    <subcellularLocation>
        <location evidence="2">Nucleus</location>
    </subcellularLocation>
</comment>
<evidence type="ECO:0000256" key="7">
    <source>
        <dbReference type="ARBA" id="ARBA00022490"/>
    </source>
</evidence>
<dbReference type="FunFam" id="1.10.510.10:FF:000401">
    <property type="entry name" value="serine/threonine-protein kinase haspin"/>
    <property type="match status" value="1"/>
</dbReference>
<accession>A0A834CJA2</accession>
<comment type="function">
    <text evidence="18">Serine/threonine-protein kinase that phosphorylates histone H3 at 'Thr-3' (H3T3ph) during mitosis. May act through H3T3ph to both position and modulate activation of AURKB and other components of the chromosomal passenger complex (CPC) at centromeres to ensure proper chromatid cohesion, metaphase alignment and normal progression through the cell cycle.</text>
</comment>
<dbReference type="GO" id="GO:1901991">
    <property type="term" value="P:negative regulation of mitotic cell cycle phase transition"/>
    <property type="evidence" value="ECO:0007669"/>
    <property type="project" value="UniProtKB-ARBA"/>
</dbReference>
<evidence type="ECO:0000256" key="11">
    <source>
        <dbReference type="ARBA" id="ARBA00022741"/>
    </source>
</evidence>
<dbReference type="GO" id="GO:0005694">
    <property type="term" value="C:chromosome"/>
    <property type="evidence" value="ECO:0007669"/>
    <property type="project" value="UniProtKB-SubCell"/>
</dbReference>
<organism evidence="24 25">
    <name type="scientific">Oryzias melastigma</name>
    <name type="common">Marine medaka</name>
    <dbReference type="NCBI Taxonomy" id="30732"/>
    <lineage>
        <taxon>Eukaryota</taxon>
        <taxon>Metazoa</taxon>
        <taxon>Chordata</taxon>
        <taxon>Craniata</taxon>
        <taxon>Vertebrata</taxon>
        <taxon>Euteleostomi</taxon>
        <taxon>Actinopterygii</taxon>
        <taxon>Neopterygii</taxon>
        <taxon>Teleostei</taxon>
        <taxon>Neoteleostei</taxon>
        <taxon>Acanthomorphata</taxon>
        <taxon>Ovalentaria</taxon>
        <taxon>Atherinomorphae</taxon>
        <taxon>Beloniformes</taxon>
        <taxon>Adrianichthyidae</taxon>
        <taxon>Oryziinae</taxon>
        <taxon>Oryzias</taxon>
    </lineage>
</organism>
<dbReference type="Gene3D" id="1.10.510.10">
    <property type="entry name" value="Transferase(Phosphotransferase) domain 1"/>
    <property type="match status" value="1"/>
</dbReference>
<dbReference type="InterPro" id="IPR000719">
    <property type="entry name" value="Prot_kinase_dom"/>
</dbReference>
<dbReference type="SMART" id="SM00220">
    <property type="entry name" value="S_TKc"/>
    <property type="match status" value="1"/>
</dbReference>
<evidence type="ECO:0000256" key="13">
    <source>
        <dbReference type="ARBA" id="ARBA00022840"/>
    </source>
</evidence>
<gene>
    <name evidence="24" type="ORF">FQA47_020522</name>
</gene>
<evidence type="ECO:0000256" key="19">
    <source>
        <dbReference type="ARBA" id="ARBA00069281"/>
    </source>
</evidence>
<evidence type="ECO:0000313" key="24">
    <source>
        <dbReference type="EMBL" id="KAF6733477.1"/>
    </source>
</evidence>
<keyword evidence="13 21" id="KW-0067">ATP-binding</keyword>
<dbReference type="SMART" id="SM01331">
    <property type="entry name" value="DUF3635"/>
    <property type="match status" value="1"/>
</dbReference>
<evidence type="ECO:0000256" key="14">
    <source>
        <dbReference type="ARBA" id="ARBA00023212"/>
    </source>
</evidence>
<dbReference type="FunFam" id="3.30.200.20:FF:000409">
    <property type="entry name" value="serine/threonine-protein kinase haspin"/>
    <property type="match status" value="1"/>
</dbReference>
<evidence type="ECO:0000256" key="17">
    <source>
        <dbReference type="ARBA" id="ARBA00048679"/>
    </source>
</evidence>
<evidence type="ECO:0000259" key="23">
    <source>
        <dbReference type="PROSITE" id="PS50011"/>
    </source>
</evidence>
<feature type="compositionally biased region" description="Basic and acidic residues" evidence="22">
    <location>
        <begin position="640"/>
        <end position="664"/>
    </location>
</feature>
<name>A0A834CJA2_ORYME</name>
<dbReference type="PROSITE" id="PS50011">
    <property type="entry name" value="PROTEIN_KINASE_DOM"/>
    <property type="match status" value="1"/>
</dbReference>
<evidence type="ECO:0000256" key="20">
    <source>
        <dbReference type="ARBA" id="ARBA00081741"/>
    </source>
</evidence>
<dbReference type="Pfam" id="PF12330">
    <property type="entry name" value="Haspin_kinase"/>
    <property type="match status" value="1"/>
</dbReference>
<dbReference type="InterPro" id="IPR017441">
    <property type="entry name" value="Protein_kinase_ATP_BS"/>
</dbReference>
<dbReference type="GO" id="GO:0000278">
    <property type="term" value="P:mitotic cell cycle"/>
    <property type="evidence" value="ECO:0007669"/>
    <property type="project" value="TreeGrafter"/>
</dbReference>
<dbReference type="GO" id="GO:0005524">
    <property type="term" value="F:ATP binding"/>
    <property type="evidence" value="ECO:0007669"/>
    <property type="project" value="UniProtKB-UniRule"/>
</dbReference>
<feature type="domain" description="Protein kinase" evidence="23">
    <location>
        <begin position="879"/>
        <end position="1192"/>
    </location>
</feature>
<evidence type="ECO:0000256" key="15">
    <source>
        <dbReference type="ARBA" id="ARBA00023242"/>
    </source>
</evidence>
<evidence type="ECO:0000256" key="16">
    <source>
        <dbReference type="ARBA" id="ARBA00047899"/>
    </source>
</evidence>
<keyword evidence="6" id="KW-0158">Chromosome</keyword>
<evidence type="ECO:0000256" key="3">
    <source>
        <dbReference type="ARBA" id="ARBA00004186"/>
    </source>
</evidence>
<dbReference type="EC" id="2.7.11.1" evidence="5"/>
<proteinExistence type="predicted"/>
<dbReference type="GO" id="GO:0005819">
    <property type="term" value="C:spindle"/>
    <property type="evidence" value="ECO:0007669"/>
    <property type="project" value="UniProtKB-SubCell"/>
</dbReference>
<dbReference type="EMBL" id="WKFB01000157">
    <property type="protein sequence ID" value="KAF6733477.1"/>
    <property type="molecule type" value="Genomic_DNA"/>
</dbReference>
<feature type="region of interest" description="Disordered" evidence="22">
    <location>
        <begin position="28"/>
        <end position="79"/>
    </location>
</feature>
<keyword evidence="11 21" id="KW-0547">Nucleotide-binding</keyword>
<keyword evidence="8" id="KW-0723">Serine/threonine-protein kinase</keyword>
<feature type="region of interest" description="Disordered" evidence="22">
    <location>
        <begin position="91"/>
        <end position="133"/>
    </location>
</feature>
<dbReference type="Proteomes" id="UP000646548">
    <property type="component" value="Unassembled WGS sequence"/>
</dbReference>
<dbReference type="InterPro" id="IPR011009">
    <property type="entry name" value="Kinase-like_dom_sf"/>
</dbReference>
<evidence type="ECO:0000256" key="1">
    <source>
        <dbReference type="ARBA" id="ARBA00001946"/>
    </source>
</evidence>
<reference evidence="24" key="1">
    <citation type="journal article" name="BMC Genomics">
        <title>Long-read sequencing and de novo genome assembly of marine medaka (Oryzias melastigma).</title>
        <authorList>
            <person name="Liang P."/>
            <person name="Saqib H.S.A."/>
            <person name="Ni X."/>
            <person name="Shen Y."/>
        </authorList>
    </citation>
    <scope>NUCLEOTIDE SEQUENCE</scope>
    <source>
        <strain evidence="24">Bigg-433</strain>
    </source>
</reference>
<comment type="caution">
    <text evidence="24">The sequence shown here is derived from an EMBL/GenBank/DDBJ whole genome shotgun (WGS) entry which is preliminary data.</text>
</comment>
<dbReference type="SUPFAM" id="SSF56112">
    <property type="entry name" value="Protein kinase-like (PK-like)"/>
    <property type="match status" value="1"/>
</dbReference>
<dbReference type="GO" id="GO:0005737">
    <property type="term" value="C:cytoplasm"/>
    <property type="evidence" value="ECO:0007669"/>
    <property type="project" value="TreeGrafter"/>
</dbReference>
<evidence type="ECO:0000256" key="5">
    <source>
        <dbReference type="ARBA" id="ARBA00012513"/>
    </source>
</evidence>
<protein>
    <recommendedName>
        <fullName evidence="19">Serine/threonine-protein kinase haspin</fullName>
        <ecNumber evidence="5">2.7.11.1</ecNumber>
    </recommendedName>
    <alternativeName>
        <fullName evidence="20">Germ cell-specific gene 2 protein</fullName>
    </alternativeName>
</protein>
<dbReference type="GO" id="GO:0051276">
    <property type="term" value="P:chromosome organization"/>
    <property type="evidence" value="ECO:0007669"/>
    <property type="project" value="UniProtKB-ARBA"/>
</dbReference>
<dbReference type="OrthoDB" id="21018at2759"/>
<comment type="cofactor">
    <cofactor evidence="1">
        <name>Mg(2+)</name>
        <dbReference type="ChEBI" id="CHEBI:18420"/>
    </cofactor>
</comment>
<evidence type="ECO:0000256" key="22">
    <source>
        <dbReference type="SAM" id="MobiDB-lite"/>
    </source>
</evidence>
<feature type="region of interest" description="Disordered" evidence="22">
    <location>
        <begin position="640"/>
        <end position="709"/>
    </location>
</feature>
<keyword evidence="15" id="KW-0539">Nucleus</keyword>
<evidence type="ECO:0000256" key="6">
    <source>
        <dbReference type="ARBA" id="ARBA00022454"/>
    </source>
</evidence>
<dbReference type="GO" id="GO:0035556">
    <property type="term" value="P:intracellular signal transduction"/>
    <property type="evidence" value="ECO:0007669"/>
    <property type="project" value="TreeGrafter"/>
</dbReference>